<dbReference type="EC" id="2.5.1.17" evidence="1"/>
<dbReference type="NCBIfam" id="NF004637">
    <property type="entry name" value="PRK05986.1"/>
    <property type="match status" value="1"/>
</dbReference>
<dbReference type="PIRSF" id="PIRSF015617">
    <property type="entry name" value="Adensltrnsf_CobA"/>
    <property type="match status" value="1"/>
</dbReference>
<comment type="caution">
    <text evidence="1">The sequence shown here is derived from an EMBL/GenBank/DDBJ whole genome shotgun (WGS) entry which is preliminary data.</text>
</comment>
<organism evidence="1 2">
    <name type="scientific">Luteococcus sanguinis</name>
    <dbReference type="NCBI Taxonomy" id="174038"/>
    <lineage>
        <taxon>Bacteria</taxon>
        <taxon>Bacillati</taxon>
        <taxon>Actinomycetota</taxon>
        <taxon>Actinomycetes</taxon>
        <taxon>Propionibacteriales</taxon>
        <taxon>Propionibacteriaceae</taxon>
        <taxon>Luteococcus</taxon>
    </lineage>
</organism>
<proteinExistence type="predicted"/>
<protein>
    <submittedName>
        <fullName evidence="1">Cob(I)yrinic acid a,c-diamide adenosyltransferase</fullName>
        <ecNumber evidence="1">2.5.1.17</ecNumber>
    </submittedName>
</protein>
<dbReference type="Proteomes" id="UP001596266">
    <property type="component" value="Unassembled WGS sequence"/>
</dbReference>
<dbReference type="RefSeq" id="WP_343885490.1">
    <property type="nucleotide sequence ID" value="NZ_BAAAKI010000006.1"/>
</dbReference>
<dbReference type="PANTHER" id="PTHR46638">
    <property type="entry name" value="CORRINOID ADENOSYLTRANSFERASE"/>
    <property type="match status" value="1"/>
</dbReference>
<name>A0ABW1WWM9_9ACTN</name>
<dbReference type="GO" id="GO:0008817">
    <property type="term" value="F:corrinoid adenosyltransferase activity"/>
    <property type="evidence" value="ECO:0007669"/>
    <property type="project" value="UniProtKB-EC"/>
</dbReference>
<reference evidence="2" key="1">
    <citation type="journal article" date="2019" name="Int. J. Syst. Evol. Microbiol.">
        <title>The Global Catalogue of Microorganisms (GCM) 10K type strain sequencing project: providing services to taxonomists for standard genome sequencing and annotation.</title>
        <authorList>
            <consortium name="The Broad Institute Genomics Platform"/>
            <consortium name="The Broad Institute Genome Sequencing Center for Infectious Disease"/>
            <person name="Wu L."/>
            <person name="Ma J."/>
        </authorList>
    </citation>
    <scope>NUCLEOTIDE SEQUENCE [LARGE SCALE GENOMIC DNA]</scope>
    <source>
        <strain evidence="2">CGMCC 1.15277</strain>
    </source>
</reference>
<keyword evidence="2" id="KW-1185">Reference proteome</keyword>
<dbReference type="SUPFAM" id="SSF52540">
    <property type="entry name" value="P-loop containing nucleoside triphosphate hydrolases"/>
    <property type="match status" value="1"/>
</dbReference>
<evidence type="ECO:0000313" key="1">
    <source>
        <dbReference type="EMBL" id="MFC6395495.1"/>
    </source>
</evidence>
<dbReference type="InterPro" id="IPR003724">
    <property type="entry name" value="CblAdoTrfase_CobA"/>
</dbReference>
<dbReference type="NCBIfam" id="TIGR00708">
    <property type="entry name" value="cobA"/>
    <property type="match status" value="1"/>
</dbReference>
<dbReference type="InterPro" id="IPR027417">
    <property type="entry name" value="P-loop_NTPase"/>
</dbReference>
<gene>
    <name evidence="1" type="primary">cobO</name>
    <name evidence="1" type="ORF">ACFP57_00590</name>
</gene>
<keyword evidence="1" id="KW-0808">Transferase</keyword>
<evidence type="ECO:0000313" key="2">
    <source>
        <dbReference type="Proteomes" id="UP001596266"/>
    </source>
</evidence>
<dbReference type="Pfam" id="PF02572">
    <property type="entry name" value="CobA_CobO_BtuR"/>
    <property type="match status" value="1"/>
</dbReference>
<dbReference type="EMBL" id="JBHSUA010000003">
    <property type="protein sequence ID" value="MFC6395495.1"/>
    <property type="molecule type" value="Genomic_DNA"/>
</dbReference>
<dbReference type="Gene3D" id="3.40.50.300">
    <property type="entry name" value="P-loop containing nucleotide triphosphate hydrolases"/>
    <property type="match status" value="1"/>
</dbReference>
<accession>A0ABW1WWM9</accession>
<sequence length="201" mass="22225">MQGTPLVKPAGMTTRQARLQPRLIVHTGDGKGKSTAAFGLALRGWNQGWSIGVYQFVKSKSWRTGEKNAYEALDQVHRETGVGGPVEWHAMGAGWTWLRSTDTTDHAAMARAGWEKVCEQMAAQTHDLYILDEFSYVLANGWLDADEVLATLAERPGTQHVVMTGRRMPQTMIDAADVATEMTKLKHPFDKGEKGQAGIEW</sequence>
<dbReference type="CDD" id="cd00561">
    <property type="entry name" value="CobA_ACA"/>
    <property type="match status" value="1"/>
</dbReference>
<dbReference type="PANTHER" id="PTHR46638:SF1">
    <property type="entry name" value="CORRINOID ADENOSYLTRANSFERASE"/>
    <property type="match status" value="1"/>
</dbReference>